<accession>A0A2S2C2Z5</accession>
<name>A0A2S2C2Z5_9NOCA</name>
<evidence type="ECO:0000313" key="3">
    <source>
        <dbReference type="Proteomes" id="UP000245711"/>
    </source>
</evidence>
<evidence type="ECO:0000256" key="1">
    <source>
        <dbReference type="SAM" id="MobiDB-lite"/>
    </source>
</evidence>
<dbReference type="Proteomes" id="UP000245711">
    <property type="component" value="Chromosome"/>
</dbReference>
<proteinExistence type="predicted"/>
<dbReference type="AlphaFoldDB" id="A0A2S2C2Z5"/>
<reference evidence="2 3" key="1">
    <citation type="submission" date="2017-05" db="EMBL/GenBank/DDBJ databases">
        <title>Isolation of Rhodococcus sp. S2-17 biodegrading of BP-3.</title>
        <authorList>
            <person name="Lee Y."/>
            <person name="Kim K.H."/>
            <person name="Chun B.H."/>
            <person name="Jung H.S."/>
            <person name="Jeon C.O."/>
        </authorList>
    </citation>
    <scope>NUCLEOTIDE SEQUENCE [LARGE SCALE GENOMIC DNA]</scope>
    <source>
        <strain evidence="2 3">S2-17</strain>
    </source>
</reference>
<organism evidence="2 3">
    <name type="scientific">Rhodococcus oxybenzonivorans</name>
    <dbReference type="NCBI Taxonomy" id="1990687"/>
    <lineage>
        <taxon>Bacteria</taxon>
        <taxon>Bacillati</taxon>
        <taxon>Actinomycetota</taxon>
        <taxon>Actinomycetes</taxon>
        <taxon>Mycobacteriales</taxon>
        <taxon>Nocardiaceae</taxon>
        <taxon>Rhodococcus</taxon>
    </lineage>
</organism>
<gene>
    <name evidence="2" type="ORF">CBI38_30500</name>
</gene>
<protein>
    <submittedName>
        <fullName evidence="2">Uncharacterized protein</fullName>
    </submittedName>
</protein>
<evidence type="ECO:0000313" key="2">
    <source>
        <dbReference type="EMBL" id="AWK75245.1"/>
    </source>
</evidence>
<feature type="compositionally biased region" description="Polar residues" evidence="1">
    <location>
        <begin position="32"/>
        <end position="59"/>
    </location>
</feature>
<dbReference type="EMBL" id="CP021354">
    <property type="protein sequence ID" value="AWK75245.1"/>
    <property type="molecule type" value="Genomic_DNA"/>
</dbReference>
<keyword evidence="3" id="KW-1185">Reference proteome</keyword>
<sequence>MFRQFFVLARPGSPEPEESRTIDRLPRGAHANTETSLLRRSGHTPSRASIETSITITGS</sequence>
<dbReference type="KEGG" id="roz:CBI38_30500"/>
<feature type="region of interest" description="Disordered" evidence="1">
    <location>
        <begin position="28"/>
        <end position="59"/>
    </location>
</feature>